<dbReference type="Pfam" id="PF00149">
    <property type="entry name" value="Metallophos"/>
    <property type="match status" value="1"/>
</dbReference>
<keyword evidence="5" id="KW-1185">Reference proteome</keyword>
<accession>A0A261Y3E0</accession>
<name>A0A261Y3E0_9FUNG</name>
<dbReference type="SUPFAM" id="SSF56300">
    <property type="entry name" value="Metallo-dependent phosphatases"/>
    <property type="match status" value="1"/>
</dbReference>
<reference evidence="4 5" key="1">
    <citation type="journal article" date="2017" name="Mycologia">
        <title>Bifiguratus adelaidae, gen. et sp. nov., a new member of Mucoromycotina in endophytic and soil-dwelling habitats.</title>
        <authorList>
            <person name="Torres-Cruz T.J."/>
            <person name="Billingsley Tobias T.L."/>
            <person name="Almatruk M."/>
            <person name="Hesse C."/>
            <person name="Kuske C.R."/>
            <person name="Desiro A."/>
            <person name="Benucci G.M."/>
            <person name="Bonito G."/>
            <person name="Stajich J.E."/>
            <person name="Dunlap C."/>
            <person name="Arnold A.E."/>
            <person name="Porras-Alfaro A."/>
        </authorList>
    </citation>
    <scope>NUCLEOTIDE SEQUENCE [LARGE SCALE GENOMIC DNA]</scope>
    <source>
        <strain evidence="4 5">AZ0501</strain>
    </source>
</reference>
<evidence type="ECO:0000256" key="2">
    <source>
        <dbReference type="SAM" id="SignalP"/>
    </source>
</evidence>
<evidence type="ECO:0000259" key="3">
    <source>
        <dbReference type="Pfam" id="PF00149"/>
    </source>
</evidence>
<dbReference type="Proteomes" id="UP000242875">
    <property type="component" value="Unassembled WGS sequence"/>
</dbReference>
<dbReference type="InterPro" id="IPR004843">
    <property type="entry name" value="Calcineurin-like_PHP"/>
</dbReference>
<keyword evidence="2" id="KW-0732">Signal</keyword>
<dbReference type="OrthoDB" id="5976022at2759"/>
<dbReference type="EMBL" id="MVBO01000022">
    <property type="protein sequence ID" value="OZJ05125.1"/>
    <property type="molecule type" value="Genomic_DNA"/>
</dbReference>
<feature type="compositionally biased region" description="Polar residues" evidence="1">
    <location>
        <begin position="56"/>
        <end position="68"/>
    </location>
</feature>
<dbReference type="InterPro" id="IPR029052">
    <property type="entry name" value="Metallo-depent_PP-like"/>
</dbReference>
<evidence type="ECO:0000313" key="4">
    <source>
        <dbReference type="EMBL" id="OZJ05125.1"/>
    </source>
</evidence>
<gene>
    <name evidence="4" type="ORF">BZG36_01360</name>
</gene>
<dbReference type="AlphaFoldDB" id="A0A261Y3E0"/>
<organism evidence="4 5">
    <name type="scientific">Bifiguratus adelaidae</name>
    <dbReference type="NCBI Taxonomy" id="1938954"/>
    <lineage>
        <taxon>Eukaryota</taxon>
        <taxon>Fungi</taxon>
        <taxon>Fungi incertae sedis</taxon>
        <taxon>Mucoromycota</taxon>
        <taxon>Mucoromycotina</taxon>
        <taxon>Endogonomycetes</taxon>
        <taxon>Endogonales</taxon>
        <taxon>Endogonales incertae sedis</taxon>
        <taxon>Bifiguratus</taxon>
    </lineage>
</organism>
<dbReference type="PANTHER" id="PTHR46546">
    <property type="entry name" value="SHEWANELLA-LIKE PROTEIN PHOSPHATASE 1"/>
    <property type="match status" value="1"/>
</dbReference>
<feature type="signal peptide" evidence="2">
    <location>
        <begin position="1"/>
        <end position="19"/>
    </location>
</feature>
<evidence type="ECO:0000313" key="5">
    <source>
        <dbReference type="Proteomes" id="UP000242875"/>
    </source>
</evidence>
<feature type="region of interest" description="Disordered" evidence="1">
    <location>
        <begin position="50"/>
        <end position="69"/>
    </location>
</feature>
<feature type="domain" description="Calcineurin-like phosphoesterase" evidence="3">
    <location>
        <begin position="71"/>
        <end position="292"/>
    </location>
</feature>
<dbReference type="GO" id="GO:0016787">
    <property type="term" value="F:hydrolase activity"/>
    <property type="evidence" value="ECO:0007669"/>
    <property type="project" value="InterPro"/>
</dbReference>
<evidence type="ECO:0000256" key="1">
    <source>
        <dbReference type="SAM" id="MobiDB-lite"/>
    </source>
</evidence>
<feature type="chain" id="PRO_5013215439" description="Calcineurin-like phosphoesterase domain-containing protein" evidence="2">
    <location>
        <begin position="20"/>
        <end position="352"/>
    </location>
</feature>
<sequence length="352" mass="38412">MSRLTWLLVLSCLVSLVWAQREPVPVQEEFQLDNGDGILSLLKTAVGLDDNRQSPESESPTDAKTPSQEPLRIVAMGDLHGSYQNTVDILRYMGIVDSDDKWIGGKTVYVQTASAQYGDVVDRGPDTIKLYALLQQLKIDAKLAGGEVVALLGNHEIMNLAGDWRYVTTSDIETFGNRTARQAAFDIHTGYIGTYLAKLPISARVNTTVFVHGGIHPSFAEGGSEGLNAVAKGMLPGYVKDPRHGDTIGIFHTLGPVWYRDYALEDEDVICPVLDEALLMLEAERMVIGHTVQANGRIGHRCDGRLITIDVGIGVAYGSHQAALEIIGSDVWAVYAGGKRSKIQEPLKRDEL</sequence>
<proteinExistence type="predicted"/>
<comment type="caution">
    <text evidence="4">The sequence shown here is derived from an EMBL/GenBank/DDBJ whole genome shotgun (WGS) entry which is preliminary data.</text>
</comment>
<protein>
    <recommendedName>
        <fullName evidence="3">Calcineurin-like phosphoesterase domain-containing protein</fullName>
    </recommendedName>
</protein>
<dbReference type="Gene3D" id="3.60.21.10">
    <property type="match status" value="1"/>
</dbReference>
<dbReference type="PANTHER" id="PTHR46546:SF4">
    <property type="entry name" value="SHEWANELLA-LIKE PROTEIN PHOSPHATASE 1"/>
    <property type="match status" value="1"/>
</dbReference>